<dbReference type="Pfam" id="PF01738">
    <property type="entry name" value="DLH"/>
    <property type="match status" value="1"/>
</dbReference>
<dbReference type="Proteomes" id="UP001180453">
    <property type="component" value="Unassembled WGS sequence"/>
</dbReference>
<evidence type="ECO:0000259" key="3">
    <source>
        <dbReference type="Pfam" id="PF01738"/>
    </source>
</evidence>
<dbReference type="Gene3D" id="3.40.50.1820">
    <property type="entry name" value="alpha/beta hydrolase"/>
    <property type="match status" value="1"/>
</dbReference>
<proteinExistence type="predicted"/>
<reference evidence="4 5" key="1">
    <citation type="submission" date="2023-07" db="EMBL/GenBank/DDBJ databases">
        <title>Sorghum-associated microbial communities from plants grown in Nebraska, USA.</title>
        <authorList>
            <person name="Schachtman D."/>
        </authorList>
    </citation>
    <scope>NUCLEOTIDE SEQUENCE [LARGE SCALE GENOMIC DNA]</scope>
    <source>
        <strain evidence="4 5">BE314</strain>
    </source>
</reference>
<dbReference type="PANTHER" id="PTHR22946">
    <property type="entry name" value="DIENELACTONE HYDROLASE DOMAIN-CONTAINING PROTEIN-RELATED"/>
    <property type="match status" value="1"/>
</dbReference>
<dbReference type="SUPFAM" id="SSF53474">
    <property type="entry name" value="alpha/beta-Hydrolases"/>
    <property type="match status" value="1"/>
</dbReference>
<feature type="compositionally biased region" description="Polar residues" evidence="2">
    <location>
        <begin position="12"/>
        <end position="31"/>
    </location>
</feature>
<protein>
    <submittedName>
        <fullName evidence="4">Dienelactone hydrolase</fullName>
    </submittedName>
</protein>
<organism evidence="4 5">
    <name type="scientific">Roseateles saccharophilus</name>
    <name type="common">Pseudomonas saccharophila</name>
    <dbReference type="NCBI Taxonomy" id="304"/>
    <lineage>
        <taxon>Bacteria</taxon>
        <taxon>Pseudomonadati</taxon>
        <taxon>Pseudomonadota</taxon>
        <taxon>Betaproteobacteria</taxon>
        <taxon>Burkholderiales</taxon>
        <taxon>Sphaerotilaceae</taxon>
        <taxon>Roseateles</taxon>
    </lineage>
</organism>
<dbReference type="EMBL" id="JAVDXU010000002">
    <property type="protein sequence ID" value="MDR7269990.1"/>
    <property type="molecule type" value="Genomic_DNA"/>
</dbReference>
<accession>A0ABU1YP38</accession>
<feature type="region of interest" description="Disordered" evidence="2">
    <location>
        <begin position="1"/>
        <end position="32"/>
    </location>
</feature>
<evidence type="ECO:0000256" key="2">
    <source>
        <dbReference type="SAM" id="MobiDB-lite"/>
    </source>
</evidence>
<evidence type="ECO:0000256" key="1">
    <source>
        <dbReference type="ARBA" id="ARBA00022801"/>
    </source>
</evidence>
<name>A0ABU1YP38_ROSSA</name>
<keyword evidence="5" id="KW-1185">Reference proteome</keyword>
<dbReference type="GO" id="GO:0016787">
    <property type="term" value="F:hydrolase activity"/>
    <property type="evidence" value="ECO:0007669"/>
    <property type="project" value="UniProtKB-KW"/>
</dbReference>
<evidence type="ECO:0000313" key="5">
    <source>
        <dbReference type="Proteomes" id="UP001180453"/>
    </source>
</evidence>
<dbReference type="InterPro" id="IPR029058">
    <property type="entry name" value="AB_hydrolase_fold"/>
</dbReference>
<evidence type="ECO:0000313" key="4">
    <source>
        <dbReference type="EMBL" id="MDR7269990.1"/>
    </source>
</evidence>
<dbReference type="InterPro" id="IPR050261">
    <property type="entry name" value="FrsA_esterase"/>
</dbReference>
<gene>
    <name evidence="4" type="ORF">J2X20_002648</name>
</gene>
<feature type="domain" description="Dienelactone hydrolase" evidence="3">
    <location>
        <begin position="88"/>
        <end position="295"/>
    </location>
</feature>
<dbReference type="RefSeq" id="WP_310265439.1">
    <property type="nucleotide sequence ID" value="NZ_JAVDXU010000002.1"/>
</dbReference>
<dbReference type="PANTHER" id="PTHR22946:SF9">
    <property type="entry name" value="POLYKETIDE TRANSFERASE AF380"/>
    <property type="match status" value="1"/>
</dbReference>
<dbReference type="InterPro" id="IPR002925">
    <property type="entry name" value="Dienelactn_hydro"/>
</dbReference>
<sequence length="325" mass="34343">MSPSPGLASLDAGQSSRSPEGTRLPTASNREQPLAARLGAALRSARTLTLLLTGWLALAGLTQAMEVVTLPATLRRPALTLHWAPLDDQPHPAVVALHGCGGLYKRDGHSLDARYPSYVERLHALGYHVLLPDSFGSRGLTSVCTQRYGTRSVDIADRRADVLEALAWLRAQTRVDAGHVALMGWSNGATTALSTMDARQAPPAPPLAAVVLFYPGCGRQQGAEPAAGAVLVQLGGADDWTPPEPCARLAKRWQAAGRDVVLDVYAGAYHGFDSDNPVRFRSDVPNGRNAAGVHLGGNPEAYSASQARLADFLARHLGPAGQSHP</sequence>
<comment type="caution">
    <text evidence="4">The sequence shown here is derived from an EMBL/GenBank/DDBJ whole genome shotgun (WGS) entry which is preliminary data.</text>
</comment>
<keyword evidence="1 4" id="KW-0378">Hydrolase</keyword>